<gene>
    <name evidence="1" type="ORF">CNEO2_420046</name>
</gene>
<accession>A0AAD2DDX8</accession>
<sequence>MFQNTVISDELSIYKFLKQLNFDFYLTKPRLRHLENIMNAMISKGYNGKISDIAELAPFRHRTSITIFLLNSNWDEKILEKALKACIIELIWDKSKESRQPIYFIIDGTISEKTKSWSKVKNPIEKCSFHNSHLKGKNVYGHQILVSLLSCDGLVLSYSIDIYDKESMSKIELTQKLIVTLPKPKIKDMC</sequence>
<dbReference type="RefSeq" id="WP_317049459.1">
    <property type="nucleotide sequence ID" value="NZ_CAMRXC010000226.1"/>
</dbReference>
<evidence type="ECO:0000313" key="1">
    <source>
        <dbReference type="EMBL" id="CAI3626108.1"/>
    </source>
</evidence>
<reference evidence="1" key="1">
    <citation type="submission" date="2022-10" db="EMBL/GenBank/DDBJ databases">
        <authorList>
            <person name="Aires J."/>
            <person name="Mesa V."/>
        </authorList>
    </citation>
    <scope>NUCLEOTIDE SEQUENCE</scope>
    <source>
        <strain evidence="1">Clostridium neonatale JD116</strain>
    </source>
</reference>
<evidence type="ECO:0000313" key="2">
    <source>
        <dbReference type="Proteomes" id="UP001189143"/>
    </source>
</evidence>
<dbReference type="AlphaFoldDB" id="A0AAD2DDX8"/>
<comment type="caution">
    <text evidence="1">The sequence shown here is derived from an EMBL/GenBank/DDBJ whole genome shotgun (WGS) entry which is preliminary data.</text>
</comment>
<organism evidence="1 2">
    <name type="scientific">Clostridium neonatale</name>
    <dbReference type="NCBI Taxonomy" id="137838"/>
    <lineage>
        <taxon>Bacteria</taxon>
        <taxon>Bacillati</taxon>
        <taxon>Bacillota</taxon>
        <taxon>Clostridia</taxon>
        <taxon>Eubacteriales</taxon>
        <taxon>Clostridiaceae</taxon>
        <taxon>Clostridium</taxon>
    </lineage>
</organism>
<dbReference type="Proteomes" id="UP001189143">
    <property type="component" value="Unassembled WGS sequence"/>
</dbReference>
<protein>
    <recommendedName>
        <fullName evidence="3">Transposase</fullName>
    </recommendedName>
</protein>
<proteinExistence type="predicted"/>
<dbReference type="EMBL" id="CAMTCP010000240">
    <property type="protein sequence ID" value="CAI3626108.1"/>
    <property type="molecule type" value="Genomic_DNA"/>
</dbReference>
<evidence type="ECO:0008006" key="3">
    <source>
        <dbReference type="Google" id="ProtNLM"/>
    </source>
</evidence>
<name>A0AAD2DDX8_9CLOT</name>